<dbReference type="InterPro" id="IPR036583">
    <property type="entry name" value="23S_rRNA_IVS_sf"/>
</dbReference>
<sequence>MKYERFEDLPVWQLAAALGAEVFDWTEHPAFRGRGDLANQLQRATLSISNNIAEGFERGSTDELLAFLYYARGSAGEVRSMLGVLQQAASLAVLRDKATELTPRFASVSRQLRGWANSLQNSDIKGPRHLNDATRREYDIQQRRAAFLESQREFRQAHKERLERAARERAEQQSRERAEFSGEA</sequence>
<dbReference type="InterPro" id="IPR012657">
    <property type="entry name" value="23S_rRNA-intervening_sequence"/>
</dbReference>
<keyword evidence="3" id="KW-1185">Reference proteome</keyword>
<dbReference type="KEGG" id="rul:UC8_04210"/>
<dbReference type="Proteomes" id="UP000325286">
    <property type="component" value="Chromosome"/>
</dbReference>
<dbReference type="AlphaFoldDB" id="A0A5B9QHY4"/>
<organism evidence="2 3">
    <name type="scientific">Roseimaritima ulvae</name>
    <dbReference type="NCBI Taxonomy" id="980254"/>
    <lineage>
        <taxon>Bacteria</taxon>
        <taxon>Pseudomonadati</taxon>
        <taxon>Planctomycetota</taxon>
        <taxon>Planctomycetia</taxon>
        <taxon>Pirellulales</taxon>
        <taxon>Pirellulaceae</taxon>
        <taxon>Roseimaritima</taxon>
    </lineage>
</organism>
<dbReference type="PANTHER" id="PTHR38471">
    <property type="entry name" value="FOUR HELIX BUNDLE PROTEIN"/>
    <property type="match status" value="1"/>
</dbReference>
<name>A0A5B9QHY4_9BACT</name>
<dbReference type="PANTHER" id="PTHR38471:SF2">
    <property type="entry name" value="FOUR HELIX BUNDLE PROTEIN"/>
    <property type="match status" value="1"/>
</dbReference>
<dbReference type="RefSeq" id="WP_068137342.1">
    <property type="nucleotide sequence ID" value="NZ_CP042914.1"/>
</dbReference>
<reference evidence="2 3" key="1">
    <citation type="submission" date="2019-08" db="EMBL/GenBank/DDBJ databases">
        <title>Deep-cultivation of Planctomycetes and their phenomic and genomic characterization uncovers novel biology.</title>
        <authorList>
            <person name="Wiegand S."/>
            <person name="Jogler M."/>
            <person name="Boedeker C."/>
            <person name="Pinto D."/>
            <person name="Vollmers J."/>
            <person name="Rivas-Marin E."/>
            <person name="Kohn T."/>
            <person name="Peeters S.H."/>
            <person name="Heuer A."/>
            <person name="Rast P."/>
            <person name="Oberbeckmann S."/>
            <person name="Bunk B."/>
            <person name="Jeske O."/>
            <person name="Meyerdierks A."/>
            <person name="Storesund J.E."/>
            <person name="Kallscheuer N."/>
            <person name="Luecker S."/>
            <person name="Lage O.M."/>
            <person name="Pohl T."/>
            <person name="Merkel B.J."/>
            <person name="Hornburger P."/>
            <person name="Mueller R.-W."/>
            <person name="Bruemmer F."/>
            <person name="Labrenz M."/>
            <person name="Spormann A.M."/>
            <person name="Op den Camp H."/>
            <person name="Overmann J."/>
            <person name="Amann R."/>
            <person name="Jetten M.S.M."/>
            <person name="Mascher T."/>
            <person name="Medema M.H."/>
            <person name="Devos D.P."/>
            <person name="Kaster A.-K."/>
            <person name="Ovreas L."/>
            <person name="Rohde M."/>
            <person name="Galperin M.Y."/>
            <person name="Jogler C."/>
        </authorList>
    </citation>
    <scope>NUCLEOTIDE SEQUENCE [LARGE SCALE GENOMIC DNA]</scope>
    <source>
        <strain evidence="2 3">UC8</strain>
    </source>
</reference>
<evidence type="ECO:0000313" key="3">
    <source>
        <dbReference type="Proteomes" id="UP000325286"/>
    </source>
</evidence>
<proteinExistence type="predicted"/>
<protein>
    <recommendedName>
        <fullName evidence="4">Four helix bundle protein</fullName>
    </recommendedName>
</protein>
<dbReference type="NCBIfam" id="TIGR02436">
    <property type="entry name" value="four helix bundle protein"/>
    <property type="match status" value="1"/>
</dbReference>
<evidence type="ECO:0000256" key="1">
    <source>
        <dbReference type="SAM" id="MobiDB-lite"/>
    </source>
</evidence>
<dbReference type="Gene3D" id="1.20.1440.60">
    <property type="entry name" value="23S rRNA-intervening sequence"/>
    <property type="match status" value="1"/>
</dbReference>
<dbReference type="Pfam" id="PF05635">
    <property type="entry name" value="23S_rRNA_IVP"/>
    <property type="match status" value="1"/>
</dbReference>
<dbReference type="EMBL" id="CP042914">
    <property type="protein sequence ID" value="QEG38464.1"/>
    <property type="molecule type" value="Genomic_DNA"/>
</dbReference>
<accession>A0A5B9QHY4</accession>
<evidence type="ECO:0008006" key="4">
    <source>
        <dbReference type="Google" id="ProtNLM"/>
    </source>
</evidence>
<dbReference type="OrthoDB" id="276165at2"/>
<dbReference type="SUPFAM" id="SSF158446">
    <property type="entry name" value="IVS-encoded protein-like"/>
    <property type="match status" value="1"/>
</dbReference>
<gene>
    <name evidence="2" type="ORF">UC8_04210</name>
</gene>
<evidence type="ECO:0000313" key="2">
    <source>
        <dbReference type="EMBL" id="QEG38464.1"/>
    </source>
</evidence>
<feature type="region of interest" description="Disordered" evidence="1">
    <location>
        <begin position="158"/>
        <end position="184"/>
    </location>
</feature>